<keyword evidence="6 11" id="KW-0378">Hydrolase</keyword>
<dbReference type="GO" id="GO:0004252">
    <property type="term" value="F:serine-type endopeptidase activity"/>
    <property type="evidence" value="ECO:0007669"/>
    <property type="project" value="InterPro"/>
</dbReference>
<dbReference type="PROSITE" id="PS00134">
    <property type="entry name" value="TRYPSIN_HIS"/>
    <property type="match status" value="1"/>
</dbReference>
<dbReference type="PANTHER" id="PTHR24264">
    <property type="entry name" value="TRYPSIN-RELATED"/>
    <property type="match status" value="1"/>
</dbReference>
<feature type="compositionally biased region" description="Basic and acidic residues" evidence="12">
    <location>
        <begin position="21"/>
        <end position="91"/>
    </location>
</feature>
<gene>
    <name evidence="15" type="primary">TRYP7_3</name>
    <name evidence="15" type="ORF">FJT64_017722</name>
</gene>
<dbReference type="PRINTS" id="PR00722">
    <property type="entry name" value="CHYMOTRYPSIN"/>
</dbReference>
<dbReference type="InterPro" id="IPR001314">
    <property type="entry name" value="Peptidase_S1A"/>
</dbReference>
<feature type="region of interest" description="Disordered" evidence="12">
    <location>
        <begin position="158"/>
        <end position="179"/>
    </location>
</feature>
<proteinExistence type="inferred from homology"/>
<keyword evidence="3" id="KW-0964">Secreted</keyword>
<dbReference type="InterPro" id="IPR050127">
    <property type="entry name" value="Serine_Proteases_S1"/>
</dbReference>
<dbReference type="GO" id="GO:0006508">
    <property type="term" value="P:proteolysis"/>
    <property type="evidence" value="ECO:0007669"/>
    <property type="project" value="UniProtKB-KW"/>
</dbReference>
<evidence type="ECO:0000256" key="9">
    <source>
        <dbReference type="ARBA" id="ARBA00023157"/>
    </source>
</evidence>
<evidence type="ECO:0000256" key="1">
    <source>
        <dbReference type="ARBA" id="ARBA00004613"/>
    </source>
</evidence>
<dbReference type="InterPro" id="IPR033116">
    <property type="entry name" value="TRYPSIN_SER"/>
</dbReference>
<evidence type="ECO:0000256" key="3">
    <source>
        <dbReference type="ARBA" id="ARBA00022525"/>
    </source>
</evidence>
<evidence type="ECO:0000256" key="5">
    <source>
        <dbReference type="ARBA" id="ARBA00022729"/>
    </source>
</evidence>
<evidence type="ECO:0000313" key="16">
    <source>
        <dbReference type="Proteomes" id="UP000440578"/>
    </source>
</evidence>
<evidence type="ECO:0000256" key="7">
    <source>
        <dbReference type="ARBA" id="ARBA00022825"/>
    </source>
</evidence>
<dbReference type="InterPro" id="IPR000859">
    <property type="entry name" value="CUB_dom"/>
</dbReference>
<dbReference type="PROSITE" id="PS00135">
    <property type="entry name" value="TRYPSIN_SER"/>
    <property type="match status" value="1"/>
</dbReference>
<organism evidence="15 16">
    <name type="scientific">Amphibalanus amphitrite</name>
    <name type="common">Striped barnacle</name>
    <name type="synonym">Balanus amphitrite</name>
    <dbReference type="NCBI Taxonomy" id="1232801"/>
    <lineage>
        <taxon>Eukaryota</taxon>
        <taxon>Metazoa</taxon>
        <taxon>Ecdysozoa</taxon>
        <taxon>Arthropoda</taxon>
        <taxon>Crustacea</taxon>
        <taxon>Multicrustacea</taxon>
        <taxon>Cirripedia</taxon>
        <taxon>Thoracica</taxon>
        <taxon>Thoracicalcarea</taxon>
        <taxon>Balanomorpha</taxon>
        <taxon>Balanoidea</taxon>
        <taxon>Balanidae</taxon>
        <taxon>Amphibalaninae</taxon>
        <taxon>Amphibalanus</taxon>
    </lineage>
</organism>
<dbReference type="PROSITE" id="PS50240">
    <property type="entry name" value="TRYPSIN_DOM"/>
    <property type="match status" value="1"/>
</dbReference>
<evidence type="ECO:0000259" key="13">
    <source>
        <dbReference type="PROSITE" id="PS01180"/>
    </source>
</evidence>
<keyword evidence="16" id="KW-1185">Reference proteome</keyword>
<dbReference type="SUPFAM" id="SSF49854">
    <property type="entry name" value="Spermadhesin, CUB domain"/>
    <property type="match status" value="1"/>
</dbReference>
<dbReference type="EMBL" id="VIIS01000240">
    <property type="protein sequence ID" value="KAF0311403.1"/>
    <property type="molecule type" value="Genomic_DNA"/>
</dbReference>
<dbReference type="SMART" id="SM00020">
    <property type="entry name" value="Tryp_SPc"/>
    <property type="match status" value="1"/>
</dbReference>
<accession>A0A6A4WZM2</accession>
<dbReference type="SUPFAM" id="SSF50494">
    <property type="entry name" value="Trypsin-like serine proteases"/>
    <property type="match status" value="1"/>
</dbReference>
<keyword evidence="5" id="KW-0732">Signal</keyword>
<feature type="domain" description="Peptidase S1" evidence="14">
    <location>
        <begin position="289"/>
        <end position="522"/>
    </location>
</feature>
<evidence type="ECO:0000256" key="4">
    <source>
        <dbReference type="ARBA" id="ARBA00022670"/>
    </source>
</evidence>
<dbReference type="AlphaFoldDB" id="A0A6A4WZM2"/>
<evidence type="ECO:0000256" key="8">
    <source>
        <dbReference type="ARBA" id="ARBA00023145"/>
    </source>
</evidence>
<dbReference type="GO" id="GO:0005615">
    <property type="term" value="C:extracellular space"/>
    <property type="evidence" value="ECO:0007669"/>
    <property type="project" value="TreeGrafter"/>
</dbReference>
<feature type="compositionally biased region" description="Basic and acidic residues" evidence="12">
    <location>
        <begin position="126"/>
        <end position="136"/>
    </location>
</feature>
<dbReference type="InterPro" id="IPR018114">
    <property type="entry name" value="TRYPSIN_HIS"/>
</dbReference>
<comment type="caution">
    <text evidence="15">The sequence shown here is derived from an EMBL/GenBank/DDBJ whole genome shotgun (WGS) entry which is preliminary data.</text>
</comment>
<dbReference type="Proteomes" id="UP000440578">
    <property type="component" value="Unassembled WGS sequence"/>
</dbReference>
<dbReference type="SMART" id="SM00042">
    <property type="entry name" value="CUB"/>
    <property type="match status" value="1"/>
</dbReference>
<evidence type="ECO:0000256" key="6">
    <source>
        <dbReference type="ARBA" id="ARBA00022801"/>
    </source>
</evidence>
<dbReference type="InterPro" id="IPR001254">
    <property type="entry name" value="Trypsin_dom"/>
</dbReference>
<name>A0A6A4WZM2_AMPAM</name>
<evidence type="ECO:0000313" key="15">
    <source>
        <dbReference type="EMBL" id="KAF0311403.1"/>
    </source>
</evidence>
<dbReference type="FunFam" id="2.40.10.10:FF:000077">
    <property type="entry name" value="Predicted protein"/>
    <property type="match status" value="1"/>
</dbReference>
<feature type="region of interest" description="Disordered" evidence="12">
    <location>
        <begin position="1"/>
        <end position="91"/>
    </location>
</feature>
<keyword evidence="8" id="KW-0865">Zymogen</keyword>
<comment type="similarity">
    <text evidence="2">Belongs to the peptidase S1 family.</text>
</comment>
<dbReference type="CDD" id="cd00190">
    <property type="entry name" value="Tryp_SPc"/>
    <property type="match status" value="1"/>
</dbReference>
<keyword evidence="9" id="KW-1015">Disulfide bond</keyword>
<feature type="region of interest" description="Disordered" evidence="12">
    <location>
        <begin position="103"/>
        <end position="146"/>
    </location>
</feature>
<dbReference type="InterPro" id="IPR043504">
    <property type="entry name" value="Peptidase_S1_PA_chymotrypsin"/>
</dbReference>
<evidence type="ECO:0000259" key="14">
    <source>
        <dbReference type="PROSITE" id="PS50240"/>
    </source>
</evidence>
<evidence type="ECO:0000256" key="10">
    <source>
        <dbReference type="PROSITE-ProRule" id="PRU00059"/>
    </source>
</evidence>
<comment type="caution">
    <text evidence="10">Lacks conserved residue(s) required for the propagation of feature annotation.</text>
</comment>
<dbReference type="Gene3D" id="2.40.10.10">
    <property type="entry name" value="Trypsin-like serine proteases"/>
    <property type="match status" value="1"/>
</dbReference>
<dbReference type="InterPro" id="IPR035914">
    <property type="entry name" value="Sperma_CUB_dom_sf"/>
</dbReference>
<keyword evidence="4 11" id="KW-0645">Protease</keyword>
<dbReference type="Pfam" id="PF00431">
    <property type="entry name" value="CUB"/>
    <property type="match status" value="1"/>
</dbReference>
<evidence type="ECO:0000256" key="2">
    <source>
        <dbReference type="ARBA" id="ARBA00007664"/>
    </source>
</evidence>
<dbReference type="PANTHER" id="PTHR24264:SF65">
    <property type="entry name" value="SRCR DOMAIN-CONTAINING PROTEIN"/>
    <property type="match status" value="1"/>
</dbReference>
<dbReference type="PROSITE" id="PS01180">
    <property type="entry name" value="CUB"/>
    <property type="match status" value="1"/>
</dbReference>
<dbReference type="InterPro" id="IPR009003">
    <property type="entry name" value="Peptidase_S1_PA"/>
</dbReference>
<protein>
    <submittedName>
        <fullName evidence="15">Trypsin-7</fullName>
    </submittedName>
</protein>
<evidence type="ECO:0000256" key="12">
    <source>
        <dbReference type="SAM" id="MobiDB-lite"/>
    </source>
</evidence>
<dbReference type="Gene3D" id="2.60.120.290">
    <property type="entry name" value="Spermadhesin, CUB domain"/>
    <property type="match status" value="1"/>
</dbReference>
<feature type="compositionally biased region" description="Basic and acidic residues" evidence="12">
    <location>
        <begin position="158"/>
        <end position="168"/>
    </location>
</feature>
<dbReference type="CDD" id="cd00041">
    <property type="entry name" value="CUB"/>
    <property type="match status" value="1"/>
</dbReference>
<sequence>MDARGTHLSFPHLNEGLKLAGENDDRKPMEGPKAEANDARKPLEGPKAEANDARKPMEGPKAEANDARKPMEGPKAEANDARKPLEGPKAHDWEARLVGRSDDLQPRRPAYGTTARKPALTGSGRISKDPARESTLEGRGGADIQPRIELKPHIKPFDQRDLADEPTSRSDYTLPVGKHQLKSDSYPNNYAVNKLSTWNLRPQSGTASLTLTCSDFQLEGPASSHGCVWDYLTVNGRRRFCGADGPAAVTASWLRIEFKSDATVTDRGFSCEVEVRDGCCGRSGAGNRIVGGTEVSPAHSFPWQVGLMNPKYGTGFVFCGGSVVNSRFVMTAAHCTDGLHPINITVAVGLHEVGGTAGARVIKVSGIRQHSEYNSAAAFDLDISLLELAEEIAFSDRVRPVCLPRGGDLYAGVPAIVSGWGTLKSGGSQPDVLHSVTVRTVTNAECAAAYGASSITANMLCAAESGKDSCQGDSGGPLVSSAGGRATQIGVVSFGRGCAVPGYPGVYVRVTELMRWIDKTAMDGEVC</sequence>
<evidence type="ECO:0000256" key="11">
    <source>
        <dbReference type="RuleBase" id="RU363034"/>
    </source>
</evidence>
<feature type="domain" description="CUB" evidence="13">
    <location>
        <begin position="170"/>
        <end position="276"/>
    </location>
</feature>
<dbReference type="Pfam" id="PF00089">
    <property type="entry name" value="Trypsin"/>
    <property type="match status" value="1"/>
</dbReference>
<reference evidence="15 16" key="1">
    <citation type="submission" date="2019-07" db="EMBL/GenBank/DDBJ databases">
        <title>Draft genome assembly of a fouling barnacle, Amphibalanus amphitrite (Darwin, 1854): The first reference genome for Thecostraca.</title>
        <authorList>
            <person name="Kim W."/>
        </authorList>
    </citation>
    <scope>NUCLEOTIDE SEQUENCE [LARGE SCALE GENOMIC DNA]</scope>
    <source>
        <strain evidence="15">SNU_AA5</strain>
        <tissue evidence="15">Soma without cirri and trophi</tissue>
    </source>
</reference>
<keyword evidence="7 11" id="KW-0720">Serine protease</keyword>
<comment type="subcellular location">
    <subcellularLocation>
        <location evidence="1">Secreted</location>
    </subcellularLocation>
</comment>
<dbReference type="OrthoDB" id="10059102at2759"/>